<dbReference type="RefSeq" id="WP_273306451.1">
    <property type="nucleotide sequence ID" value="NZ_DYUD01000023.1"/>
</dbReference>
<dbReference type="GO" id="GO:0005829">
    <property type="term" value="C:cytosol"/>
    <property type="evidence" value="ECO:0007669"/>
    <property type="project" value="TreeGrafter"/>
</dbReference>
<dbReference type="PANTHER" id="PTHR34986">
    <property type="entry name" value="EVOLVED BETA-GALACTOSIDASE SUBUNIT BETA"/>
    <property type="match status" value="1"/>
</dbReference>
<dbReference type="Proteomes" id="UP000757103">
    <property type="component" value="Unassembled WGS sequence"/>
</dbReference>
<dbReference type="Gene3D" id="2.60.120.370">
    <property type="entry name" value="YhcH/YjgK/YiaL"/>
    <property type="match status" value="1"/>
</dbReference>
<organism evidence="1 2">
    <name type="scientific">Barnesiella viscericola</name>
    <dbReference type="NCBI Taxonomy" id="397865"/>
    <lineage>
        <taxon>Bacteria</taxon>
        <taxon>Pseudomonadati</taxon>
        <taxon>Bacteroidota</taxon>
        <taxon>Bacteroidia</taxon>
        <taxon>Bacteroidales</taxon>
        <taxon>Barnesiellaceae</taxon>
        <taxon>Barnesiella</taxon>
    </lineage>
</organism>
<accession>A0A921MS14</accession>
<reference evidence="1" key="1">
    <citation type="journal article" date="2021" name="PeerJ">
        <title>Extensive microbial diversity within the chicken gut microbiome revealed by metagenomics and culture.</title>
        <authorList>
            <person name="Gilroy R."/>
            <person name="Ravi A."/>
            <person name="Getino M."/>
            <person name="Pursley I."/>
            <person name="Horton D.L."/>
            <person name="Alikhan N.F."/>
            <person name="Baker D."/>
            <person name="Gharbi K."/>
            <person name="Hall N."/>
            <person name="Watson M."/>
            <person name="Adriaenssens E.M."/>
            <person name="Foster-Nyarko E."/>
            <person name="Jarju S."/>
            <person name="Secka A."/>
            <person name="Antonio M."/>
            <person name="Oren A."/>
            <person name="Chaudhuri R.R."/>
            <person name="La Ragione R."/>
            <person name="Hildebrand F."/>
            <person name="Pallen M.J."/>
        </authorList>
    </citation>
    <scope>NUCLEOTIDE SEQUENCE</scope>
    <source>
        <strain evidence="1">CHK121-7720</strain>
    </source>
</reference>
<protein>
    <submittedName>
        <fullName evidence="1">YhcH/YjgK/YiaL family protein</fullName>
    </submittedName>
</protein>
<dbReference type="NCBIfam" id="TIGR00022">
    <property type="entry name" value="YhcH/YjgK/YiaL family protein"/>
    <property type="match status" value="1"/>
</dbReference>
<dbReference type="SUPFAM" id="SSF51197">
    <property type="entry name" value="Clavaminate synthase-like"/>
    <property type="match status" value="1"/>
</dbReference>
<gene>
    <name evidence="1" type="ORF">K8U91_07945</name>
</gene>
<dbReference type="PANTHER" id="PTHR34986:SF1">
    <property type="entry name" value="PROTEIN YIAL"/>
    <property type="match status" value="1"/>
</dbReference>
<reference evidence="1" key="2">
    <citation type="submission" date="2021-09" db="EMBL/GenBank/DDBJ databases">
        <authorList>
            <person name="Gilroy R."/>
        </authorList>
    </citation>
    <scope>NUCLEOTIDE SEQUENCE</scope>
    <source>
        <strain evidence="1">CHK121-7720</strain>
    </source>
</reference>
<dbReference type="EMBL" id="DYUD01000023">
    <property type="protein sequence ID" value="HJG89382.1"/>
    <property type="molecule type" value="Genomic_DNA"/>
</dbReference>
<dbReference type="InterPro" id="IPR004375">
    <property type="entry name" value="NanQ/TabA/YiaL"/>
</dbReference>
<sequence>MIVTNLQHTARIESLHPRFKELFDYVRSHDILHMPCGRIEIDGDALFINNDNPECLPAEKQVLEVHRKYIDVQILLEGRETMGWKALDDLTDEVKPYDPQRDCAFYADRPTSWLHLVPGQLAIFFPEDAHAPIIGEGKIRKMIGKVRID</sequence>
<dbReference type="AlphaFoldDB" id="A0A921MS14"/>
<evidence type="ECO:0000313" key="2">
    <source>
        <dbReference type="Proteomes" id="UP000757103"/>
    </source>
</evidence>
<comment type="caution">
    <text evidence="1">The sequence shown here is derived from an EMBL/GenBank/DDBJ whole genome shotgun (WGS) entry which is preliminary data.</text>
</comment>
<name>A0A921MS14_9BACT</name>
<dbReference type="InterPro" id="IPR037012">
    <property type="entry name" value="NanQ/TabA/YiaL_sf"/>
</dbReference>
<dbReference type="Pfam" id="PF04074">
    <property type="entry name" value="DUF386"/>
    <property type="match status" value="1"/>
</dbReference>
<proteinExistence type="predicted"/>
<evidence type="ECO:0000313" key="1">
    <source>
        <dbReference type="EMBL" id="HJG89382.1"/>
    </source>
</evidence>